<dbReference type="EMBL" id="CCYD01002939">
    <property type="protein sequence ID" value="CEG48480.1"/>
    <property type="molecule type" value="Genomic_DNA"/>
</dbReference>
<dbReference type="OrthoDB" id="1470350at2759"/>
<dbReference type="Gene3D" id="1.10.630.10">
    <property type="entry name" value="Cytochrome P450"/>
    <property type="match status" value="1"/>
</dbReference>
<protein>
    <submittedName>
        <fullName evidence="7">Cytochrome P450, E-class, group IV</fullName>
    </submittedName>
</protein>
<dbReference type="RefSeq" id="XP_024584849.1">
    <property type="nucleotide sequence ID" value="XM_024719563.1"/>
</dbReference>
<reference evidence="8" key="1">
    <citation type="submission" date="2014-09" db="EMBL/GenBank/DDBJ databases">
        <authorList>
            <person name="Sharma Rahul"/>
            <person name="Thines Marco"/>
        </authorList>
    </citation>
    <scope>NUCLEOTIDE SEQUENCE [LARGE SCALE GENOMIC DNA]</scope>
</reference>
<dbReference type="PRINTS" id="PR00385">
    <property type="entry name" value="P450"/>
</dbReference>
<comment type="cofactor">
    <cofactor evidence="5">
        <name>heme</name>
        <dbReference type="ChEBI" id="CHEBI:30413"/>
    </cofactor>
</comment>
<dbReference type="GO" id="GO:0020037">
    <property type="term" value="F:heme binding"/>
    <property type="evidence" value="ECO:0007669"/>
    <property type="project" value="InterPro"/>
</dbReference>
<dbReference type="PROSITE" id="PS00086">
    <property type="entry name" value="CYTOCHROME_P450"/>
    <property type="match status" value="1"/>
</dbReference>
<dbReference type="Proteomes" id="UP000054928">
    <property type="component" value="Unassembled WGS sequence"/>
</dbReference>
<dbReference type="InterPro" id="IPR036396">
    <property type="entry name" value="Cyt_P450_sf"/>
</dbReference>
<keyword evidence="2 5" id="KW-0479">Metal-binding</keyword>
<evidence type="ECO:0000256" key="6">
    <source>
        <dbReference type="RuleBase" id="RU000461"/>
    </source>
</evidence>
<organism evidence="7 8">
    <name type="scientific">Plasmopara halstedii</name>
    <name type="common">Downy mildew of sunflower</name>
    <dbReference type="NCBI Taxonomy" id="4781"/>
    <lineage>
        <taxon>Eukaryota</taxon>
        <taxon>Sar</taxon>
        <taxon>Stramenopiles</taxon>
        <taxon>Oomycota</taxon>
        <taxon>Peronosporomycetes</taxon>
        <taxon>Peronosporales</taxon>
        <taxon>Peronosporaceae</taxon>
        <taxon>Plasmopara</taxon>
    </lineage>
</organism>
<dbReference type="OMA" id="YLQHFIN"/>
<evidence type="ECO:0000256" key="4">
    <source>
        <dbReference type="ARBA" id="ARBA00023004"/>
    </source>
</evidence>
<dbReference type="AlphaFoldDB" id="A0A0P1B2I7"/>
<dbReference type="Pfam" id="PF00067">
    <property type="entry name" value="p450"/>
    <property type="match status" value="1"/>
</dbReference>
<dbReference type="CDD" id="cd11064">
    <property type="entry name" value="CYP86A"/>
    <property type="match status" value="1"/>
</dbReference>
<accession>A0A0P1B2I7</accession>
<dbReference type="GO" id="GO:0004497">
    <property type="term" value="F:monooxygenase activity"/>
    <property type="evidence" value="ECO:0007669"/>
    <property type="project" value="UniProtKB-KW"/>
</dbReference>
<keyword evidence="6" id="KW-0503">Monooxygenase</keyword>
<dbReference type="SUPFAM" id="SSF48264">
    <property type="entry name" value="Cytochrome P450"/>
    <property type="match status" value="1"/>
</dbReference>
<dbReference type="InterPro" id="IPR002403">
    <property type="entry name" value="Cyt_P450_E_grp-IV"/>
</dbReference>
<evidence type="ECO:0000256" key="5">
    <source>
        <dbReference type="PIRSR" id="PIRSR602403-1"/>
    </source>
</evidence>
<dbReference type="GeneID" id="36401354"/>
<dbReference type="GO" id="GO:0005506">
    <property type="term" value="F:iron ion binding"/>
    <property type="evidence" value="ECO:0007669"/>
    <property type="project" value="InterPro"/>
</dbReference>
<feature type="binding site" description="axial binding residue" evidence="5">
    <location>
        <position position="480"/>
    </location>
    <ligand>
        <name>heme</name>
        <dbReference type="ChEBI" id="CHEBI:30413"/>
    </ligand>
    <ligandPart>
        <name>Fe</name>
        <dbReference type="ChEBI" id="CHEBI:18248"/>
    </ligandPart>
</feature>
<sequence length="542" mass="62161">MKSVSELFINRNDVAVTAATAIAVTLGLSLLLHSTKKLTSCETRMVPPMPKTTLPILKSLIDIAGTVDRFHDWLFEQCVEFNHRPWMYHIPGRPESIVLSSPETIEDVMSTQENIFLRGPVGQYISYDIFGKGMIIADGDQWYYHRKTASHLFSMQMMKDAMDITVQEKLGVFLDVLDIYHKRGKPFSIKKELLHFTMDVISKTGFGVELNTLKDSPNRETDHEFLQAFDSACVSFAVRIQTPIWIWRIKRFFNVGWEKVFQKDVAMMHNFINHVIMESMKKKTELAAKGEKMEGKDLISLFMESNLRETEDMQIEDDEITIMRDMVMTFIFAGKDTTAHSMCWFIVMMNRYPAVLRKIREEIKEKLPGLLTGEIRVPTQEQVRNLVYLEAAIKENLRLTPSTGFIARECMQDTTLVDGTFIKKGQTIMMSSFCNGRNKNSWGDDALEFKPERMINPETGKVRVYSPFKFSAFGCGPHICIGQRFAIMQLKMTLATLFSKYEVKTVEDPWKLTYEFSIAIPVKGPMEVEITPLAPETLATFA</sequence>
<name>A0A0P1B2I7_PLAHL</name>
<keyword evidence="5 6" id="KW-0349">Heme</keyword>
<evidence type="ECO:0000256" key="1">
    <source>
        <dbReference type="ARBA" id="ARBA00010617"/>
    </source>
</evidence>
<dbReference type="PRINTS" id="PR00465">
    <property type="entry name" value="EP450IV"/>
</dbReference>
<comment type="similarity">
    <text evidence="1 6">Belongs to the cytochrome P450 family.</text>
</comment>
<evidence type="ECO:0000313" key="8">
    <source>
        <dbReference type="Proteomes" id="UP000054928"/>
    </source>
</evidence>
<evidence type="ECO:0000313" key="7">
    <source>
        <dbReference type="EMBL" id="CEG48480.1"/>
    </source>
</evidence>
<evidence type="ECO:0000256" key="3">
    <source>
        <dbReference type="ARBA" id="ARBA00023002"/>
    </source>
</evidence>
<dbReference type="InterPro" id="IPR001128">
    <property type="entry name" value="Cyt_P450"/>
</dbReference>
<dbReference type="STRING" id="4781.A0A0P1B2I7"/>
<evidence type="ECO:0000256" key="2">
    <source>
        <dbReference type="ARBA" id="ARBA00022723"/>
    </source>
</evidence>
<dbReference type="GO" id="GO:0006629">
    <property type="term" value="P:lipid metabolic process"/>
    <property type="evidence" value="ECO:0007669"/>
    <property type="project" value="UniProtKB-ARBA"/>
</dbReference>
<proteinExistence type="inferred from homology"/>
<keyword evidence="8" id="KW-1185">Reference proteome</keyword>
<dbReference type="PANTHER" id="PTHR24296">
    <property type="entry name" value="CYTOCHROME P450"/>
    <property type="match status" value="1"/>
</dbReference>
<keyword evidence="3 6" id="KW-0560">Oxidoreductase</keyword>
<dbReference type="GO" id="GO:0016705">
    <property type="term" value="F:oxidoreductase activity, acting on paired donors, with incorporation or reduction of molecular oxygen"/>
    <property type="evidence" value="ECO:0007669"/>
    <property type="project" value="InterPro"/>
</dbReference>
<keyword evidence="4 5" id="KW-0408">Iron</keyword>
<dbReference type="InterPro" id="IPR017972">
    <property type="entry name" value="Cyt_P450_CS"/>
</dbReference>